<dbReference type="FunFam" id="2.30.30.40:FF:000307">
    <property type="entry name" value="Predicted protein"/>
    <property type="match status" value="1"/>
</dbReference>
<accession>A7RX76</accession>
<proteinExistence type="predicted"/>
<name>A7RX76_NEMVE</name>
<sequence>MALSPDDLKSKLGSLKRAPVPKLPIAAKAVHGCALPIEGSNFVFPKLKKTGKRESLIESDIPPQSSQNGEGDDELKAAFSRRRAHFENESKPALAPKPKPKPELVKRLSQEKKEIEEKDTNGNLLAGKPKLRPLPTLQSIGKPPRKPQKTASLKEVLEKFSNHNVIIAPKPMPIETDVNGNDFQQEDYDDINSGVDMLHKSSEVEPIQEEMYDDVDQVADQVKAELGIQENQESSEPISEDFYDDLETFTSTLPAANGLGACAGDEDFGDDVYQPVDSIAGAGGEEVFGEDEYEILPSEAAAPPLPDTRPGASPTQSEVDAEESKKREKKDKEKEKRERELQRKKERDEQKRKKEEEKREREEKKRKEEERKRREKADKELKKIHKLKGNEPYIISKAKEDFKGAGKHEFPCSKGNILYRITQEGCPNNKWLIKSPEGHYGYVPEDVIALDNQASAIEEMSDGADEDLYEVVETFQGSELSSSANNPPPATSGSEDEEFYDDVG</sequence>
<dbReference type="OMA" id="RAHFENE"/>
<gene>
    <name evidence="2" type="ORF">NEMVEDRAFT_v1g241302</name>
</gene>
<feature type="region of interest" description="Disordered" evidence="1">
    <location>
        <begin position="475"/>
        <end position="504"/>
    </location>
</feature>
<dbReference type="Proteomes" id="UP000001593">
    <property type="component" value="Unassembled WGS sequence"/>
</dbReference>
<dbReference type="GO" id="GO:0007229">
    <property type="term" value="P:integrin-mediated signaling pathway"/>
    <property type="evidence" value="ECO:0007669"/>
    <property type="project" value="InterPro"/>
</dbReference>
<dbReference type="HOGENOM" id="CLU_541112_0_0_1"/>
<evidence type="ECO:0000256" key="1">
    <source>
        <dbReference type="SAM" id="MobiDB-lite"/>
    </source>
</evidence>
<feature type="compositionally biased region" description="Basic and acidic residues" evidence="1">
    <location>
        <begin position="322"/>
        <end position="381"/>
    </location>
</feature>
<feature type="region of interest" description="Disordered" evidence="1">
    <location>
        <begin position="53"/>
        <end position="150"/>
    </location>
</feature>
<organism evidence="2 3">
    <name type="scientific">Nematostella vectensis</name>
    <name type="common">Starlet sea anemone</name>
    <dbReference type="NCBI Taxonomy" id="45351"/>
    <lineage>
        <taxon>Eukaryota</taxon>
        <taxon>Metazoa</taxon>
        <taxon>Cnidaria</taxon>
        <taxon>Anthozoa</taxon>
        <taxon>Hexacorallia</taxon>
        <taxon>Actiniaria</taxon>
        <taxon>Edwardsiidae</taxon>
        <taxon>Nematostella</taxon>
    </lineage>
</organism>
<dbReference type="STRING" id="45351.A7RX76"/>
<dbReference type="PANTHER" id="PTHR16830:SF12">
    <property type="entry name" value="PDZ DOMAIN-CONTAINING PROTEIN"/>
    <property type="match status" value="1"/>
</dbReference>
<dbReference type="InParanoid" id="A7RX76"/>
<feature type="region of interest" description="Disordered" evidence="1">
    <location>
        <begin position="255"/>
        <end position="384"/>
    </location>
</feature>
<dbReference type="SUPFAM" id="SSF50044">
    <property type="entry name" value="SH3-domain"/>
    <property type="match status" value="1"/>
</dbReference>
<dbReference type="Gene3D" id="2.30.30.40">
    <property type="entry name" value="SH3 Domains"/>
    <property type="match status" value="1"/>
</dbReference>
<evidence type="ECO:0000313" key="3">
    <source>
        <dbReference type="Proteomes" id="UP000001593"/>
    </source>
</evidence>
<dbReference type="GO" id="GO:0005886">
    <property type="term" value="C:plasma membrane"/>
    <property type="evidence" value="ECO:0007669"/>
    <property type="project" value="InterPro"/>
</dbReference>
<dbReference type="KEGG" id="nve:5515876"/>
<feature type="compositionally biased region" description="Acidic residues" evidence="1">
    <location>
        <begin position="494"/>
        <end position="504"/>
    </location>
</feature>
<dbReference type="EMBL" id="DS469549">
    <property type="protein sequence ID" value="EDO43983.1"/>
    <property type="molecule type" value="Genomic_DNA"/>
</dbReference>
<evidence type="ECO:0000313" key="2">
    <source>
        <dbReference type="EMBL" id="EDO43983.1"/>
    </source>
</evidence>
<dbReference type="InterPro" id="IPR043443">
    <property type="entry name" value="FYB1/2-like"/>
</dbReference>
<dbReference type="AlphaFoldDB" id="A7RX76"/>
<dbReference type="PANTHER" id="PTHR16830">
    <property type="entry name" value="SH2 CONTAINING ADAPTOR PRAM-1 RELATED"/>
    <property type="match status" value="1"/>
</dbReference>
<keyword evidence="3" id="KW-1185">Reference proteome</keyword>
<reference evidence="2 3" key="1">
    <citation type="journal article" date="2007" name="Science">
        <title>Sea anemone genome reveals ancestral eumetazoan gene repertoire and genomic organization.</title>
        <authorList>
            <person name="Putnam N.H."/>
            <person name="Srivastava M."/>
            <person name="Hellsten U."/>
            <person name="Dirks B."/>
            <person name="Chapman J."/>
            <person name="Salamov A."/>
            <person name="Terry A."/>
            <person name="Shapiro H."/>
            <person name="Lindquist E."/>
            <person name="Kapitonov V.V."/>
            <person name="Jurka J."/>
            <person name="Genikhovich G."/>
            <person name="Grigoriev I.V."/>
            <person name="Lucas S.M."/>
            <person name="Steele R.E."/>
            <person name="Finnerty J.R."/>
            <person name="Technau U."/>
            <person name="Martindale M.Q."/>
            <person name="Rokhsar D.S."/>
        </authorList>
    </citation>
    <scope>NUCLEOTIDE SEQUENCE [LARGE SCALE GENOMIC DNA]</scope>
    <source>
        <strain evidence="3">CH2 X CH6</strain>
    </source>
</reference>
<dbReference type="InterPro" id="IPR036028">
    <property type="entry name" value="SH3-like_dom_sf"/>
</dbReference>
<dbReference type="eggNOG" id="ENOG502S9TC">
    <property type="taxonomic scope" value="Eukaryota"/>
</dbReference>
<protein>
    <submittedName>
        <fullName evidence="2">Uncharacterized protein</fullName>
    </submittedName>
</protein>
<feature type="compositionally biased region" description="Basic and acidic residues" evidence="1">
    <location>
        <begin position="100"/>
        <end position="120"/>
    </location>
</feature>